<dbReference type="InterPro" id="IPR002477">
    <property type="entry name" value="Peptidoglycan-bd-like"/>
</dbReference>
<dbReference type="GO" id="GO:0008360">
    <property type="term" value="P:regulation of cell shape"/>
    <property type="evidence" value="ECO:0007669"/>
    <property type="project" value="UniProtKB-UniRule"/>
</dbReference>
<dbReference type="GO" id="GO:0004180">
    <property type="term" value="F:carboxypeptidase activity"/>
    <property type="evidence" value="ECO:0007669"/>
    <property type="project" value="UniProtKB-ARBA"/>
</dbReference>
<dbReference type="GO" id="GO:0009252">
    <property type="term" value="P:peptidoglycan biosynthetic process"/>
    <property type="evidence" value="ECO:0007669"/>
    <property type="project" value="UniProtKB-KW"/>
</dbReference>
<keyword evidence="6 7" id="KW-0961">Cell wall biogenesis/degradation</keyword>
<dbReference type="PANTHER" id="PTHR41533">
    <property type="entry name" value="L,D-TRANSPEPTIDASE HI_1667-RELATED"/>
    <property type="match status" value="1"/>
</dbReference>
<sequence>MTQMQSSCTRALMAWATLAGAVALAPPARAEVPVPRLAPTSMVAVASHSAVAATAPLDVGPELPLPRAIEREVAVDVSNAVAAFYAAHDFAPIWTEERAAALRARLAAAAGDGLVPADYYVPRATPGVLSQAAEEVSLSEAALRYANDAHSGRVDPAKISRIMKMTPPRLDGERFLERLSQVADIGAVLESVHPQHPQYQALRAKLRAIVDTGHEAPPAVGKGPNLKLGVSEPRVAVLRSRLGVTVMRGTDPTMFDVGLDVAVKDFQRANRLAADGIVGPRTIALLDEGIEDEPTAALISNMERWRWMPRDLGEHYVFVNVPSYRVQVITDGKVVYDGRVIVGAPGNPTPIFSDEIEHIVVNPYWNVPFSIASNEMLGAIAANPSGYFARRGYEAVVNGRVVNPASIAWNKDALRRVRIRQKPGRGNALGDVKFLFPNEFAVYLHDTSSPSLFGRSTRALSHGCVRVDQPFAFADALLSENPDLSGSRIKRMVGGNQKWLNVSRHIPVHLAYFTRTVDATGRIERFADIYGFDARTQRALGL</sequence>
<dbReference type="InterPro" id="IPR052905">
    <property type="entry name" value="LD-transpeptidase_YkuD-like"/>
</dbReference>
<proteinExistence type="inferred from homology"/>
<comment type="caution">
    <text evidence="10">The sequence shown here is derived from an EMBL/GenBank/DDBJ whole genome shotgun (WGS) entry which is preliminary data.</text>
</comment>
<dbReference type="PANTHER" id="PTHR41533:SF2">
    <property type="entry name" value="BLR7131 PROTEIN"/>
    <property type="match status" value="1"/>
</dbReference>
<feature type="chain" id="PRO_5038057084" evidence="8">
    <location>
        <begin position="31"/>
        <end position="542"/>
    </location>
</feature>
<dbReference type="Pfam" id="PF01471">
    <property type="entry name" value="PG_binding_1"/>
    <property type="match status" value="1"/>
</dbReference>
<keyword evidence="3" id="KW-0808">Transferase</keyword>
<dbReference type="Gene3D" id="1.10.101.10">
    <property type="entry name" value="PGBD-like superfamily/PGBD"/>
    <property type="match status" value="1"/>
</dbReference>
<feature type="domain" description="L,D-TPase catalytic" evidence="9">
    <location>
        <begin position="315"/>
        <end position="492"/>
    </location>
</feature>
<evidence type="ECO:0000313" key="11">
    <source>
        <dbReference type="Proteomes" id="UP000609531"/>
    </source>
</evidence>
<gene>
    <name evidence="10" type="ORF">JCR33_14065</name>
</gene>
<evidence type="ECO:0000256" key="2">
    <source>
        <dbReference type="ARBA" id="ARBA00005992"/>
    </source>
</evidence>
<feature type="active site" description="Proton donor/acceptor" evidence="7">
    <location>
        <position position="445"/>
    </location>
</feature>
<dbReference type="AlphaFoldDB" id="A0A934IRB1"/>
<dbReference type="InterPro" id="IPR036366">
    <property type="entry name" value="PGBDSf"/>
</dbReference>
<evidence type="ECO:0000256" key="5">
    <source>
        <dbReference type="ARBA" id="ARBA00022984"/>
    </source>
</evidence>
<evidence type="ECO:0000256" key="6">
    <source>
        <dbReference type="ARBA" id="ARBA00023316"/>
    </source>
</evidence>
<dbReference type="Gene3D" id="2.40.440.10">
    <property type="entry name" value="L,D-transpeptidase catalytic domain-like"/>
    <property type="match status" value="1"/>
</dbReference>
<dbReference type="InterPro" id="IPR038063">
    <property type="entry name" value="Transpep_catalytic_dom"/>
</dbReference>
<comment type="similarity">
    <text evidence="2">Belongs to the YkuD family.</text>
</comment>
<evidence type="ECO:0000256" key="8">
    <source>
        <dbReference type="SAM" id="SignalP"/>
    </source>
</evidence>
<dbReference type="SUPFAM" id="SSF141523">
    <property type="entry name" value="L,D-transpeptidase catalytic domain-like"/>
    <property type="match status" value="1"/>
</dbReference>
<evidence type="ECO:0000256" key="7">
    <source>
        <dbReference type="PROSITE-ProRule" id="PRU01373"/>
    </source>
</evidence>
<dbReference type="SUPFAM" id="SSF47090">
    <property type="entry name" value="PGBD-like"/>
    <property type="match status" value="1"/>
</dbReference>
<dbReference type="InterPro" id="IPR045380">
    <property type="entry name" value="LD_TPept_scaffold_dom"/>
</dbReference>
<name>A0A934IRB1_9HYPH</name>
<dbReference type="RefSeq" id="WP_198882732.1">
    <property type="nucleotide sequence ID" value="NZ_JAEKJA010000011.1"/>
</dbReference>
<dbReference type="EMBL" id="JAEKJA010000011">
    <property type="protein sequence ID" value="MBJ3776827.1"/>
    <property type="molecule type" value="Genomic_DNA"/>
</dbReference>
<feature type="active site" description="Nucleophile" evidence="7">
    <location>
        <position position="464"/>
    </location>
</feature>
<keyword evidence="11" id="KW-1185">Reference proteome</keyword>
<dbReference type="PROSITE" id="PS52029">
    <property type="entry name" value="LD_TPASE"/>
    <property type="match status" value="1"/>
</dbReference>
<dbReference type="GO" id="GO:0071555">
    <property type="term" value="P:cell wall organization"/>
    <property type="evidence" value="ECO:0007669"/>
    <property type="project" value="UniProtKB-UniRule"/>
</dbReference>
<evidence type="ECO:0000259" key="9">
    <source>
        <dbReference type="PROSITE" id="PS52029"/>
    </source>
</evidence>
<protein>
    <submittedName>
        <fullName evidence="10">L,D-transpeptidase family protein</fullName>
    </submittedName>
</protein>
<reference evidence="10" key="1">
    <citation type="submission" date="2020-12" db="EMBL/GenBank/DDBJ databases">
        <title>Bacterial taxonomy.</title>
        <authorList>
            <person name="Pan X."/>
        </authorList>
    </citation>
    <scope>NUCLEOTIDE SEQUENCE</scope>
    <source>
        <strain evidence="10">B2012</strain>
    </source>
</reference>
<organism evidence="10 11">
    <name type="scientific">Acuticoccus mangrovi</name>
    <dbReference type="NCBI Taxonomy" id="2796142"/>
    <lineage>
        <taxon>Bacteria</taxon>
        <taxon>Pseudomonadati</taxon>
        <taxon>Pseudomonadota</taxon>
        <taxon>Alphaproteobacteria</taxon>
        <taxon>Hyphomicrobiales</taxon>
        <taxon>Amorphaceae</taxon>
        <taxon>Acuticoccus</taxon>
    </lineage>
</organism>
<evidence type="ECO:0000313" key="10">
    <source>
        <dbReference type="EMBL" id="MBJ3776827.1"/>
    </source>
</evidence>
<accession>A0A934IRB1</accession>
<comment type="pathway">
    <text evidence="1 7">Cell wall biogenesis; peptidoglycan biosynthesis.</text>
</comment>
<dbReference type="GO" id="GO:0016740">
    <property type="term" value="F:transferase activity"/>
    <property type="evidence" value="ECO:0007669"/>
    <property type="project" value="UniProtKB-KW"/>
</dbReference>
<evidence type="ECO:0000256" key="3">
    <source>
        <dbReference type="ARBA" id="ARBA00022679"/>
    </source>
</evidence>
<dbReference type="InterPro" id="IPR005490">
    <property type="entry name" value="LD_TPept_cat_dom"/>
</dbReference>
<dbReference type="Proteomes" id="UP000609531">
    <property type="component" value="Unassembled WGS sequence"/>
</dbReference>
<keyword evidence="8" id="KW-0732">Signal</keyword>
<evidence type="ECO:0000256" key="4">
    <source>
        <dbReference type="ARBA" id="ARBA00022960"/>
    </source>
</evidence>
<dbReference type="Pfam" id="PF03734">
    <property type="entry name" value="YkuD"/>
    <property type="match status" value="1"/>
</dbReference>
<dbReference type="InterPro" id="IPR036365">
    <property type="entry name" value="PGBD-like_sf"/>
</dbReference>
<keyword evidence="5 7" id="KW-0573">Peptidoglycan synthesis</keyword>
<dbReference type="Pfam" id="PF20142">
    <property type="entry name" value="Scaffold"/>
    <property type="match status" value="1"/>
</dbReference>
<dbReference type="CDD" id="cd16913">
    <property type="entry name" value="YkuD_like"/>
    <property type="match status" value="1"/>
</dbReference>
<keyword evidence="4 7" id="KW-0133">Cell shape</keyword>
<feature type="signal peptide" evidence="8">
    <location>
        <begin position="1"/>
        <end position="30"/>
    </location>
</feature>
<evidence type="ECO:0000256" key="1">
    <source>
        <dbReference type="ARBA" id="ARBA00004752"/>
    </source>
</evidence>